<dbReference type="InterPro" id="IPR057975">
    <property type="entry name" value="TPR_ANAPC2"/>
</dbReference>
<evidence type="ECO:0000256" key="4">
    <source>
        <dbReference type="ARBA" id="ARBA00022786"/>
    </source>
</evidence>
<organism evidence="9 10">
    <name type="scientific">Orchesella dallaii</name>
    <dbReference type="NCBI Taxonomy" id="48710"/>
    <lineage>
        <taxon>Eukaryota</taxon>
        <taxon>Metazoa</taxon>
        <taxon>Ecdysozoa</taxon>
        <taxon>Arthropoda</taxon>
        <taxon>Hexapoda</taxon>
        <taxon>Collembola</taxon>
        <taxon>Entomobryomorpha</taxon>
        <taxon>Entomobryoidea</taxon>
        <taxon>Orchesellidae</taxon>
        <taxon>Orchesellinae</taxon>
        <taxon>Orchesella</taxon>
    </lineage>
</organism>
<proteinExistence type="inferred from homology"/>
<gene>
    <name evidence="9" type="ORF">ODALV1_LOCUS10285</name>
</gene>
<keyword evidence="2" id="KW-0132">Cell division</keyword>
<dbReference type="SUPFAM" id="SSF75632">
    <property type="entry name" value="Cullin homology domain"/>
    <property type="match status" value="1"/>
</dbReference>
<keyword evidence="4" id="KW-0833">Ubl conjugation pathway</keyword>
<evidence type="ECO:0000256" key="5">
    <source>
        <dbReference type="ARBA" id="ARBA00023306"/>
    </source>
</evidence>
<dbReference type="Gene3D" id="1.10.10.10">
    <property type="entry name" value="Winged helix-like DNA-binding domain superfamily/Winged helix DNA-binding domain"/>
    <property type="match status" value="1"/>
</dbReference>
<dbReference type="PROSITE" id="PS50069">
    <property type="entry name" value="CULLIN_2"/>
    <property type="match status" value="1"/>
</dbReference>
<keyword evidence="5" id="KW-0131">Cell cycle</keyword>
<evidence type="ECO:0000256" key="6">
    <source>
        <dbReference type="PROSITE-ProRule" id="PRU00330"/>
    </source>
</evidence>
<dbReference type="InterPro" id="IPR036390">
    <property type="entry name" value="WH_DNA-bd_sf"/>
</dbReference>
<dbReference type="PANTHER" id="PTHR45957:SF1">
    <property type="entry name" value="ANAPHASE-PROMOTING COMPLEX SUBUNIT 2"/>
    <property type="match status" value="1"/>
</dbReference>
<dbReference type="PANTHER" id="PTHR45957">
    <property type="entry name" value="ANAPHASE-PROMOTING COMPLEX SUBUNIT 2"/>
    <property type="match status" value="1"/>
</dbReference>
<dbReference type="InterPro" id="IPR059120">
    <property type="entry name" value="Cullin-like_AB"/>
</dbReference>
<accession>A0ABP1QDV4</accession>
<dbReference type="Gene3D" id="3.30.230.130">
    <property type="entry name" value="Cullin, Chain C, Domain 2"/>
    <property type="match status" value="1"/>
</dbReference>
<feature type="compositionally biased region" description="Polar residues" evidence="7">
    <location>
        <begin position="15"/>
        <end position="35"/>
    </location>
</feature>
<evidence type="ECO:0000256" key="7">
    <source>
        <dbReference type="SAM" id="MobiDB-lite"/>
    </source>
</evidence>
<dbReference type="InterPro" id="IPR044554">
    <property type="entry name" value="ANAPC2"/>
</dbReference>
<dbReference type="SMART" id="SM00182">
    <property type="entry name" value="CULLIN"/>
    <property type="match status" value="1"/>
</dbReference>
<sequence>MFFPGLHPVSKESRTVFSVSGSPDVSQDDTSTVTQRRTSSGSPSKKKSRPPPLPFRLPTEDEERAEREKGIAGPSSIGGGDDHMSTTPTKTAPPHYIKRRNMESKEATLRSILRLLAFGGHIPREAAKKIYPEYLIEKERLTDLQKVISLPDLDKCLRWCRSTAPDLFWSPFQRKDGQQSMEEWKCFEVVHQAASSTAVKFMAMMDKSVKPFSNAKCGSNSFEPFQFLCKNLAGLIFASYRKNVKLSTIDEIFENFYSCGFRAWMHLNDVSDNDTMDTSAGGDSCEACSENPCVCSKITAVFKEANLALHALGLMEELAGPRMYNVIQGDIKQHIHKCVSEKYDVGHLDALMQWFNKRNKIWIETIYPWMVDASEKQLKRISEEFLVLLLEIYGKCIISDMFSIIIEFPESQPILDDLRFCMKQVNLRSELVTDLKTALERRLLNAGVNTDNVLEAYVATVRALKFVDPSGILAQLVTPPVREYLRLREETVRVILVSLTDESGELAEELIKNPTYVDKKTVNMTNWRSWVPDPIDVPKDKHNLRKSDLIEALVSIYGSKTVFIDEYRALLADRLLRMIKPGCITREIKCLELLKLRFGESDLQKCEVMLKDVSDSQRLNVRFYEEEGAALVNSDVKLTGLVVSAQFWPTFKKETLELPKPVEEAMEKYTKAFEMIKGNRTLEWQKQIGTVEVEVEHGGTTLTLIVSPAQATVLWHFQDKEQWGLEELSQITGTTPSALKSRIAFWISKGILTNMGDGVYGLVDSVSEGKPTASRFTEEVDNDSPMTSMSTQRATELQMFWSYIEGMLTNLESLPLARIHSMLKLFATVECSSEELQKFLDEKVSQNMLVFSAGQYQLPK</sequence>
<name>A0ABP1QDV4_9HEXA</name>
<dbReference type="Pfam" id="PF25773">
    <property type="entry name" value="TPR_ANAPC2"/>
    <property type="match status" value="1"/>
</dbReference>
<dbReference type="SMART" id="SM01013">
    <property type="entry name" value="APC2"/>
    <property type="match status" value="1"/>
</dbReference>
<dbReference type="Gene3D" id="1.20.1310.10">
    <property type="entry name" value="Cullin Repeats"/>
    <property type="match status" value="1"/>
</dbReference>
<comment type="caution">
    <text evidence="9">The sequence shown here is derived from an EMBL/GenBank/DDBJ whole genome shotgun (WGS) entry which is preliminary data.</text>
</comment>
<evidence type="ECO:0000256" key="3">
    <source>
        <dbReference type="ARBA" id="ARBA00022776"/>
    </source>
</evidence>
<dbReference type="SUPFAM" id="SSF46785">
    <property type="entry name" value="Winged helix' DNA-binding domain"/>
    <property type="match status" value="1"/>
</dbReference>
<evidence type="ECO:0000313" key="9">
    <source>
        <dbReference type="EMBL" id="CAL8099593.1"/>
    </source>
</evidence>
<comment type="similarity">
    <text evidence="6">Belongs to the cullin family.</text>
</comment>
<evidence type="ECO:0000313" key="10">
    <source>
        <dbReference type="Proteomes" id="UP001642540"/>
    </source>
</evidence>
<keyword evidence="3" id="KW-0498">Mitosis</keyword>
<dbReference type="Proteomes" id="UP001642540">
    <property type="component" value="Unassembled WGS sequence"/>
</dbReference>
<evidence type="ECO:0000256" key="2">
    <source>
        <dbReference type="ARBA" id="ARBA00022618"/>
    </source>
</evidence>
<reference evidence="9 10" key="1">
    <citation type="submission" date="2024-08" db="EMBL/GenBank/DDBJ databases">
        <authorList>
            <person name="Cucini C."/>
            <person name="Frati F."/>
        </authorList>
    </citation>
    <scope>NUCLEOTIDE SEQUENCE [LARGE SCALE GENOMIC DNA]</scope>
</reference>
<dbReference type="InterPro" id="IPR016158">
    <property type="entry name" value="Cullin_homology"/>
</dbReference>
<feature type="region of interest" description="Disordered" evidence="7">
    <location>
        <begin position="1"/>
        <end position="94"/>
    </location>
</feature>
<dbReference type="InterPro" id="IPR036388">
    <property type="entry name" value="WH-like_DNA-bd_sf"/>
</dbReference>
<dbReference type="InterPro" id="IPR014786">
    <property type="entry name" value="ANAPC2_C"/>
</dbReference>
<dbReference type="InterPro" id="IPR036317">
    <property type="entry name" value="Cullin_homology_sf"/>
</dbReference>
<keyword evidence="10" id="KW-1185">Reference proteome</keyword>
<dbReference type="Pfam" id="PF08672">
    <property type="entry name" value="ANAPC2"/>
    <property type="match status" value="1"/>
</dbReference>
<dbReference type="Pfam" id="PF26557">
    <property type="entry name" value="Cullin_AB"/>
    <property type="match status" value="1"/>
</dbReference>
<feature type="domain" description="Cullin family profile" evidence="8">
    <location>
        <begin position="553"/>
        <end position="747"/>
    </location>
</feature>
<dbReference type="EMBL" id="CAXLJM020000032">
    <property type="protein sequence ID" value="CAL8099593.1"/>
    <property type="molecule type" value="Genomic_DNA"/>
</dbReference>
<evidence type="ECO:0000259" key="8">
    <source>
        <dbReference type="PROSITE" id="PS50069"/>
    </source>
</evidence>
<protein>
    <recommendedName>
        <fullName evidence="1">Anaphase-promoting complex subunit 2</fullName>
    </recommendedName>
</protein>
<evidence type="ECO:0000256" key="1">
    <source>
        <dbReference type="ARBA" id="ARBA00016068"/>
    </source>
</evidence>